<organism evidence="2 3">
    <name type="scientific">Paeniglutamicibacter antarcticus</name>
    <dbReference type="NCBI Taxonomy" id="494023"/>
    <lineage>
        <taxon>Bacteria</taxon>
        <taxon>Bacillati</taxon>
        <taxon>Actinomycetota</taxon>
        <taxon>Actinomycetes</taxon>
        <taxon>Micrococcales</taxon>
        <taxon>Micrococcaceae</taxon>
        <taxon>Paeniglutamicibacter</taxon>
    </lineage>
</organism>
<protein>
    <submittedName>
        <fullName evidence="2">Uncharacterized protein</fullName>
    </submittedName>
</protein>
<proteinExistence type="predicted"/>
<gene>
    <name evidence="2" type="ORF">GCM10025778_13050</name>
</gene>
<comment type="caution">
    <text evidence="2">The sequence shown here is derived from an EMBL/GenBank/DDBJ whole genome shotgun (WGS) entry which is preliminary data.</text>
</comment>
<keyword evidence="1" id="KW-1133">Transmembrane helix</keyword>
<sequence>MNPLEPNAYEIILYVVGATFVILLLWVLIKVGKYVSKRSKMPETISSSTTDEESDA</sequence>
<evidence type="ECO:0000313" key="3">
    <source>
        <dbReference type="Proteomes" id="UP001501257"/>
    </source>
</evidence>
<keyword evidence="1" id="KW-0472">Membrane</keyword>
<keyword evidence="3" id="KW-1185">Reference proteome</keyword>
<feature type="transmembrane region" description="Helical" evidence="1">
    <location>
        <begin position="12"/>
        <end position="31"/>
    </location>
</feature>
<evidence type="ECO:0000313" key="2">
    <source>
        <dbReference type="EMBL" id="GAA5226772.1"/>
    </source>
</evidence>
<keyword evidence="1" id="KW-0812">Transmembrane</keyword>
<reference evidence="3" key="1">
    <citation type="journal article" date="2019" name="Int. J. Syst. Evol. Microbiol.">
        <title>The Global Catalogue of Microorganisms (GCM) 10K type strain sequencing project: providing services to taxonomists for standard genome sequencing and annotation.</title>
        <authorList>
            <consortium name="The Broad Institute Genomics Platform"/>
            <consortium name="The Broad Institute Genome Sequencing Center for Infectious Disease"/>
            <person name="Wu L."/>
            <person name="Ma J."/>
        </authorList>
    </citation>
    <scope>NUCLEOTIDE SEQUENCE [LARGE SCALE GENOMIC DNA]</scope>
    <source>
        <strain evidence="3">JCM 18952</strain>
    </source>
</reference>
<dbReference type="Proteomes" id="UP001501257">
    <property type="component" value="Unassembled WGS sequence"/>
</dbReference>
<dbReference type="EMBL" id="BAABLK010000022">
    <property type="protein sequence ID" value="GAA5226772.1"/>
    <property type="molecule type" value="Genomic_DNA"/>
</dbReference>
<evidence type="ECO:0000256" key="1">
    <source>
        <dbReference type="SAM" id="Phobius"/>
    </source>
</evidence>
<accession>A0ABP9TJP3</accession>
<name>A0ABP9TJP3_9MICC</name>